<evidence type="ECO:0000256" key="2">
    <source>
        <dbReference type="ARBA" id="ARBA00022475"/>
    </source>
</evidence>
<feature type="transmembrane region" description="Helical" evidence="7">
    <location>
        <begin position="20"/>
        <end position="39"/>
    </location>
</feature>
<reference evidence="11" key="1">
    <citation type="journal article" date="2019" name="Int. J. Syst. Evol. Microbiol.">
        <title>The Global Catalogue of Microorganisms (GCM) 10K type strain sequencing project: providing services to taxonomists for standard genome sequencing and annotation.</title>
        <authorList>
            <consortium name="The Broad Institute Genomics Platform"/>
            <consortium name="The Broad Institute Genome Sequencing Center for Infectious Disease"/>
            <person name="Wu L."/>
            <person name="Ma J."/>
        </authorList>
    </citation>
    <scope>NUCLEOTIDE SEQUENCE [LARGE SCALE GENOMIC DNA]</scope>
    <source>
        <strain evidence="11">CGMCC 4.7289</strain>
    </source>
</reference>
<dbReference type="InterPro" id="IPR050250">
    <property type="entry name" value="Macrolide_Exporter_MacB"/>
</dbReference>
<evidence type="ECO:0000259" key="8">
    <source>
        <dbReference type="Pfam" id="PF02687"/>
    </source>
</evidence>
<feature type="transmembrane region" description="Helical" evidence="7">
    <location>
        <begin position="273"/>
        <end position="294"/>
    </location>
</feature>
<evidence type="ECO:0000256" key="3">
    <source>
        <dbReference type="ARBA" id="ARBA00022692"/>
    </source>
</evidence>
<sequence length="601" mass="62251">MRLIFRLVFRDLRRRPFDAVTVVLVIGVAVTALSVGLGLRGATENPYKQTRQAAAGPDAVISFLNVEDRDVDQATVDKLVRLPGVTGHSGPFPMVFTTMQANGRQMSVTAEGRATTATAIDQPYVTDGAWIGQGQAVIERGFAQAMGIRVGDQITLGGRAFQVAGLAVTAALPAYPSNICHIACNAPVEGPHGRGAPDVGLVWIDQPQVAALASSTNPRTYLLNLTLADPGNAEAWVESIRMDPATAGGPGLYPMAWQTIQDADNGLVQTEQVAMHVSAILLSLLAIAGMAVLAGRRMVDQTRRVGLLKAIGGTPNLVAGVLLAEHLLLALIAAALGAVIGRLLTPSIAGIGAGLVGSPGAPVLSPFNMLLPLFVAVAVTVAATALPALRAGSTSTVRALHDQPRTPRRRPLLVRFSAKLPVPLLLGLRLLARRPARGLLNTATVAITVTGIVAIFATAGVDLADGPVTRAQRLTDLTRIITVLLIIVAAVNVLFIAWATIVDARRTIALAQAFGATAGQIRAGITAAQLLPALLGTLLGVPLGLYLYRALAQQPTLTIPPAPQLAAIAAGTLLAVAVLTAVPLRIAGRGPVSVALASEHI</sequence>
<evidence type="ECO:0000313" key="11">
    <source>
        <dbReference type="Proteomes" id="UP001595816"/>
    </source>
</evidence>
<name>A0ABV8LXR3_9ACTN</name>
<evidence type="ECO:0000256" key="4">
    <source>
        <dbReference type="ARBA" id="ARBA00022989"/>
    </source>
</evidence>
<feature type="domain" description="ABC3 transporter permease C-terminal" evidence="8">
    <location>
        <begin position="279"/>
        <end position="394"/>
    </location>
</feature>
<organism evidence="10 11">
    <name type="scientific">Hamadaea flava</name>
    <dbReference type="NCBI Taxonomy" id="1742688"/>
    <lineage>
        <taxon>Bacteria</taxon>
        <taxon>Bacillati</taxon>
        <taxon>Actinomycetota</taxon>
        <taxon>Actinomycetes</taxon>
        <taxon>Micromonosporales</taxon>
        <taxon>Micromonosporaceae</taxon>
        <taxon>Hamadaea</taxon>
    </lineage>
</organism>
<keyword evidence="2" id="KW-1003">Cell membrane</keyword>
<comment type="caution">
    <text evidence="10">The sequence shown here is derived from an EMBL/GenBank/DDBJ whole genome shotgun (WGS) entry which is preliminary data.</text>
</comment>
<keyword evidence="11" id="KW-1185">Reference proteome</keyword>
<keyword evidence="5 7" id="KW-0472">Membrane</keyword>
<feature type="transmembrane region" description="Helical" evidence="7">
    <location>
        <begin position="523"/>
        <end position="545"/>
    </location>
</feature>
<dbReference type="PANTHER" id="PTHR30572">
    <property type="entry name" value="MEMBRANE COMPONENT OF TRANSPORTER-RELATED"/>
    <property type="match status" value="1"/>
</dbReference>
<feature type="transmembrane region" description="Helical" evidence="7">
    <location>
        <begin position="369"/>
        <end position="392"/>
    </location>
</feature>
<dbReference type="Pfam" id="PF12704">
    <property type="entry name" value="MacB_PCD"/>
    <property type="match status" value="1"/>
</dbReference>
<evidence type="ECO:0000256" key="7">
    <source>
        <dbReference type="SAM" id="Phobius"/>
    </source>
</evidence>
<feature type="transmembrane region" description="Helical" evidence="7">
    <location>
        <begin position="439"/>
        <end position="460"/>
    </location>
</feature>
<feature type="domain" description="ABC3 transporter permease C-terminal" evidence="8">
    <location>
        <begin position="480"/>
        <end position="587"/>
    </location>
</feature>
<dbReference type="InterPro" id="IPR025857">
    <property type="entry name" value="MacB_PCD"/>
</dbReference>
<evidence type="ECO:0000313" key="10">
    <source>
        <dbReference type="EMBL" id="MFC4135872.1"/>
    </source>
</evidence>
<comment type="subcellular location">
    <subcellularLocation>
        <location evidence="1">Cell membrane</location>
        <topology evidence="1">Multi-pass membrane protein</topology>
    </subcellularLocation>
</comment>
<keyword evidence="3 7" id="KW-0812">Transmembrane</keyword>
<protein>
    <submittedName>
        <fullName evidence="10">FtsX-like permease family protein</fullName>
    </submittedName>
</protein>
<evidence type="ECO:0000256" key="6">
    <source>
        <dbReference type="ARBA" id="ARBA00038076"/>
    </source>
</evidence>
<feature type="domain" description="MacB-like periplasmic core" evidence="9">
    <location>
        <begin position="21"/>
        <end position="172"/>
    </location>
</feature>
<accession>A0ABV8LXR3</accession>
<dbReference type="Proteomes" id="UP001595816">
    <property type="component" value="Unassembled WGS sequence"/>
</dbReference>
<dbReference type="RefSeq" id="WP_253754208.1">
    <property type="nucleotide sequence ID" value="NZ_JAMZDZ010000001.1"/>
</dbReference>
<dbReference type="InterPro" id="IPR003838">
    <property type="entry name" value="ABC3_permease_C"/>
</dbReference>
<dbReference type="EMBL" id="JBHSAY010000027">
    <property type="protein sequence ID" value="MFC4135872.1"/>
    <property type="molecule type" value="Genomic_DNA"/>
</dbReference>
<feature type="transmembrane region" description="Helical" evidence="7">
    <location>
        <begin position="565"/>
        <end position="584"/>
    </location>
</feature>
<evidence type="ECO:0000259" key="9">
    <source>
        <dbReference type="Pfam" id="PF12704"/>
    </source>
</evidence>
<dbReference type="PANTHER" id="PTHR30572:SF4">
    <property type="entry name" value="ABC TRANSPORTER PERMEASE YTRF"/>
    <property type="match status" value="1"/>
</dbReference>
<comment type="similarity">
    <text evidence="6">Belongs to the ABC-4 integral membrane protein family.</text>
</comment>
<keyword evidence="4 7" id="KW-1133">Transmembrane helix</keyword>
<gene>
    <name evidence="10" type="ORF">ACFOZ4_35150</name>
</gene>
<evidence type="ECO:0000256" key="5">
    <source>
        <dbReference type="ARBA" id="ARBA00023136"/>
    </source>
</evidence>
<evidence type="ECO:0000256" key="1">
    <source>
        <dbReference type="ARBA" id="ARBA00004651"/>
    </source>
</evidence>
<proteinExistence type="inferred from homology"/>
<feature type="transmembrane region" description="Helical" evidence="7">
    <location>
        <begin position="480"/>
        <end position="502"/>
    </location>
</feature>
<dbReference type="Pfam" id="PF02687">
    <property type="entry name" value="FtsX"/>
    <property type="match status" value="2"/>
</dbReference>